<dbReference type="Gene3D" id="3.40.50.10740">
    <property type="entry name" value="Class I glutamine amidotransferase-like"/>
    <property type="match status" value="1"/>
</dbReference>
<dbReference type="SUPFAM" id="SSF52317">
    <property type="entry name" value="Class I glutamine amidotransferase-like"/>
    <property type="match status" value="1"/>
</dbReference>
<comment type="similarity">
    <text evidence="1">Belongs to the peptidase S66 family.</text>
</comment>
<dbReference type="Gene3D" id="3.50.30.60">
    <property type="entry name" value="LD-carboxypeptidase A C-terminal domain-like"/>
    <property type="match status" value="1"/>
</dbReference>
<feature type="active site" description="Charge relay system" evidence="3">
    <location>
        <position position="340"/>
    </location>
</feature>
<evidence type="ECO:0000256" key="3">
    <source>
        <dbReference type="PIRSR" id="PIRSR028757-1"/>
    </source>
</evidence>
<gene>
    <name evidence="6" type="ORF">GAB14E_1955</name>
</gene>
<protein>
    <submittedName>
        <fullName evidence="6">Peptidase U61 LD-carboxypeptidase A</fullName>
    </submittedName>
</protein>
<dbReference type="Proteomes" id="UP000029868">
    <property type="component" value="Unassembled WGS sequence"/>
</dbReference>
<evidence type="ECO:0000256" key="2">
    <source>
        <dbReference type="ARBA" id="ARBA00022801"/>
    </source>
</evidence>
<keyword evidence="6" id="KW-0121">Carboxypeptidase</keyword>
<dbReference type="InterPro" id="IPR029062">
    <property type="entry name" value="Class_I_gatase-like"/>
</dbReference>
<dbReference type="GO" id="GO:0004180">
    <property type="term" value="F:carboxypeptidase activity"/>
    <property type="evidence" value="ECO:0007669"/>
    <property type="project" value="UniProtKB-KW"/>
</dbReference>
<accession>A0A099KZY7</accession>
<dbReference type="EMBL" id="JQEC01000015">
    <property type="protein sequence ID" value="KGJ95173.1"/>
    <property type="molecule type" value="Genomic_DNA"/>
</dbReference>
<reference evidence="6 7" key="1">
    <citation type="submission" date="2014-08" db="EMBL/GenBank/DDBJ databases">
        <title>Genomic and Phenotypic Diversity of Colwellia psychrerythraea strains from Disparate Marine Basins.</title>
        <authorList>
            <person name="Techtmann S.M."/>
            <person name="Stelling S.C."/>
            <person name="Utturkar S.M."/>
            <person name="Alshibli N."/>
            <person name="Harris A."/>
            <person name="Brown S.D."/>
            <person name="Hazen T.C."/>
        </authorList>
    </citation>
    <scope>NUCLEOTIDE SEQUENCE [LARGE SCALE GENOMIC DNA]</scope>
    <source>
        <strain evidence="6 7">GAB14E</strain>
    </source>
</reference>
<keyword evidence="6" id="KW-0645">Protease</keyword>
<feature type="domain" description="LD-carboxypeptidase N-terminal" evidence="4">
    <location>
        <begin position="51"/>
        <end position="170"/>
    </location>
</feature>
<dbReference type="InterPro" id="IPR006311">
    <property type="entry name" value="TAT_signal"/>
</dbReference>
<evidence type="ECO:0000259" key="4">
    <source>
        <dbReference type="Pfam" id="PF02016"/>
    </source>
</evidence>
<dbReference type="PROSITE" id="PS51318">
    <property type="entry name" value="TAT"/>
    <property type="match status" value="1"/>
</dbReference>
<dbReference type="CDD" id="cd07062">
    <property type="entry name" value="Peptidase_S66_mccF_like"/>
    <property type="match status" value="1"/>
</dbReference>
<dbReference type="PANTHER" id="PTHR30237:SF5">
    <property type="entry name" value="CARBOXYPEPTIDASE VC_A0337-RELATED"/>
    <property type="match status" value="1"/>
</dbReference>
<comment type="caution">
    <text evidence="6">The sequence shown here is derived from an EMBL/GenBank/DDBJ whole genome shotgun (WGS) entry which is preliminary data.</text>
</comment>
<dbReference type="AlphaFoldDB" id="A0A099KZY7"/>
<feature type="active site" description="Charge relay system" evidence="3">
    <location>
        <position position="272"/>
    </location>
</feature>
<dbReference type="Pfam" id="PF02016">
    <property type="entry name" value="Peptidase_S66"/>
    <property type="match status" value="1"/>
</dbReference>
<dbReference type="InterPro" id="IPR040921">
    <property type="entry name" value="Peptidase_S66C"/>
</dbReference>
<dbReference type="PATRIC" id="fig|28229.3.peg.1562"/>
<dbReference type="SUPFAM" id="SSF141986">
    <property type="entry name" value="LD-carboxypeptidase A C-terminal domain-like"/>
    <property type="match status" value="1"/>
</dbReference>
<name>A0A099KZY7_COLPS</name>
<evidence type="ECO:0000313" key="6">
    <source>
        <dbReference type="EMBL" id="KGJ95173.1"/>
    </source>
</evidence>
<feature type="active site" description="Nucleophile" evidence="3">
    <location>
        <position position="150"/>
    </location>
</feature>
<dbReference type="InterPro" id="IPR027478">
    <property type="entry name" value="LdcA_N"/>
</dbReference>
<dbReference type="InterPro" id="IPR027461">
    <property type="entry name" value="Carboxypeptidase_A_C_sf"/>
</dbReference>
<dbReference type="InterPro" id="IPR003507">
    <property type="entry name" value="S66_fam"/>
</dbReference>
<dbReference type="RefSeq" id="WP_197061172.1">
    <property type="nucleotide sequence ID" value="NZ_JQEC01000015.1"/>
</dbReference>
<feature type="domain" description="LD-carboxypeptidase C-terminal" evidence="5">
    <location>
        <begin position="240"/>
        <end position="355"/>
    </location>
</feature>
<evidence type="ECO:0000313" key="7">
    <source>
        <dbReference type="Proteomes" id="UP000029868"/>
    </source>
</evidence>
<dbReference type="PIRSF" id="PIRSF028757">
    <property type="entry name" value="LD-carboxypeptidase"/>
    <property type="match status" value="1"/>
</dbReference>
<proteinExistence type="inferred from homology"/>
<evidence type="ECO:0000259" key="5">
    <source>
        <dbReference type="Pfam" id="PF17676"/>
    </source>
</evidence>
<organism evidence="6 7">
    <name type="scientific">Colwellia psychrerythraea</name>
    <name type="common">Vibrio psychroerythus</name>
    <dbReference type="NCBI Taxonomy" id="28229"/>
    <lineage>
        <taxon>Bacteria</taxon>
        <taxon>Pseudomonadati</taxon>
        <taxon>Pseudomonadota</taxon>
        <taxon>Gammaproteobacteria</taxon>
        <taxon>Alteromonadales</taxon>
        <taxon>Colwelliaceae</taxon>
        <taxon>Colwellia</taxon>
    </lineage>
</organism>
<sequence>MSQLNISRRRLLKGTLLTTTIPAAGITMANAFQRDSTANVVAPSLKKGDTIGFFSPSTPATSFAFKRFERAKHFMEKKGFTLQAGSLTGMSDNYRSGSIQARVEELNILIRDPKVRCIMATMGGMVSNSMLPYIDYQALRKDPKIIIGYSDVTALLFGIYAQTGIITYYGPALVSSFGEMGYFLDQTYQYFYNMVERPKLPHTIKNPEFWTEDYIDWQKQSKEKSKSVNKLVTINPGKVTGRLIAGNLNTIQGIFASPYMPDINQGDILLIEDSFKDAATVERSFSHLKITGIFDRVGGLILGKHEKFDDQGTGRKPYQILIEVMGITNIPILAEYDCCHTHPMITLPIGSMATLNADQKSITIESFSNL</sequence>
<evidence type="ECO:0000256" key="1">
    <source>
        <dbReference type="ARBA" id="ARBA00010233"/>
    </source>
</evidence>
<dbReference type="PANTHER" id="PTHR30237">
    <property type="entry name" value="MURAMOYLTETRAPEPTIDE CARBOXYPEPTIDASE"/>
    <property type="match status" value="1"/>
</dbReference>
<keyword evidence="2" id="KW-0378">Hydrolase</keyword>
<dbReference type="InterPro" id="IPR040449">
    <property type="entry name" value="Peptidase_S66_N"/>
</dbReference>
<dbReference type="Pfam" id="PF17676">
    <property type="entry name" value="Peptidase_S66C"/>
    <property type="match status" value="1"/>
</dbReference>